<evidence type="ECO:0000313" key="2">
    <source>
        <dbReference type="Proteomes" id="UP000466104"/>
    </source>
</evidence>
<proteinExistence type="predicted"/>
<evidence type="ECO:0000313" key="1">
    <source>
        <dbReference type="EMBL" id="MSS44878.1"/>
    </source>
</evidence>
<protein>
    <submittedName>
        <fullName evidence="1">Uncharacterized protein</fullName>
    </submittedName>
</protein>
<dbReference type="AlphaFoldDB" id="A0A7K0J4V7"/>
<dbReference type="Proteomes" id="UP000466104">
    <property type="component" value="Unassembled WGS sequence"/>
</dbReference>
<organism evidence="1 2">
    <name type="scientific">Cutibacterium porci</name>
    <dbReference type="NCBI Taxonomy" id="2605781"/>
    <lineage>
        <taxon>Bacteria</taxon>
        <taxon>Bacillati</taxon>
        <taxon>Actinomycetota</taxon>
        <taxon>Actinomycetes</taxon>
        <taxon>Propionibacteriales</taxon>
        <taxon>Propionibacteriaceae</taxon>
        <taxon>Cutibacterium</taxon>
    </lineage>
</organism>
<name>A0A7K0J4V7_9ACTN</name>
<comment type="caution">
    <text evidence="1">The sequence shown here is derived from an EMBL/GenBank/DDBJ whole genome shotgun (WGS) entry which is preliminary data.</text>
</comment>
<keyword evidence="2" id="KW-1185">Reference proteome</keyword>
<gene>
    <name evidence="1" type="ORF">FYJ43_02160</name>
</gene>
<sequence>MGNYHWITSPGPHNAETYLEHVARKVGGYVSRTRPAGPFQAQLDLALAPQWGNQILVTDEGLINQWKSPK</sequence>
<reference evidence="1 2" key="1">
    <citation type="submission" date="2019-08" db="EMBL/GenBank/DDBJ databases">
        <title>In-depth cultivation of the pig gut microbiome towards novel bacterial diversity and tailored functional studies.</title>
        <authorList>
            <person name="Wylensek D."/>
            <person name="Hitch T.C.A."/>
            <person name="Clavel T."/>
        </authorList>
    </citation>
    <scope>NUCLEOTIDE SEQUENCE [LARGE SCALE GENOMIC DNA]</scope>
    <source>
        <strain evidence="1 2">WCA-380-WT-3A</strain>
    </source>
</reference>
<accession>A0A7K0J4V7</accession>
<dbReference type="EMBL" id="VUMG01000001">
    <property type="protein sequence ID" value="MSS44878.1"/>
    <property type="molecule type" value="Genomic_DNA"/>
</dbReference>